<evidence type="ECO:0000259" key="3">
    <source>
        <dbReference type="SMART" id="SM00451"/>
    </source>
</evidence>
<feature type="domain" description="C2H2-type" evidence="2">
    <location>
        <begin position="256"/>
        <end position="280"/>
    </location>
</feature>
<keyword evidence="1" id="KW-0732">Signal</keyword>
<feature type="domain" description="U1-type" evidence="3">
    <location>
        <begin position="300"/>
        <end position="333"/>
    </location>
</feature>
<dbReference type="InterPro" id="IPR003604">
    <property type="entry name" value="Matrin/U1-like-C_Znf_C2H2"/>
</dbReference>
<dbReference type="InterPro" id="IPR013087">
    <property type="entry name" value="Znf_C2H2_type"/>
</dbReference>
<evidence type="ECO:0000313" key="5">
    <source>
        <dbReference type="RefSeq" id="XP_031767810.1"/>
    </source>
</evidence>
<dbReference type="KEGG" id="gmw:113520921"/>
<feature type="domain" description="U1-type" evidence="3">
    <location>
        <begin position="460"/>
        <end position="493"/>
    </location>
</feature>
<organism evidence="4 5">
    <name type="scientific">Galleria mellonella</name>
    <name type="common">Greater wax moth</name>
    <dbReference type="NCBI Taxonomy" id="7137"/>
    <lineage>
        <taxon>Eukaryota</taxon>
        <taxon>Metazoa</taxon>
        <taxon>Ecdysozoa</taxon>
        <taxon>Arthropoda</taxon>
        <taxon>Hexapoda</taxon>
        <taxon>Insecta</taxon>
        <taxon>Pterygota</taxon>
        <taxon>Neoptera</taxon>
        <taxon>Endopterygota</taxon>
        <taxon>Lepidoptera</taxon>
        <taxon>Glossata</taxon>
        <taxon>Ditrysia</taxon>
        <taxon>Pyraloidea</taxon>
        <taxon>Pyralidae</taxon>
        <taxon>Galleriinae</taxon>
        <taxon>Galleria</taxon>
    </lineage>
</organism>
<feature type="domain" description="U1-type" evidence="3">
    <location>
        <begin position="343"/>
        <end position="376"/>
    </location>
</feature>
<evidence type="ECO:0000259" key="2">
    <source>
        <dbReference type="SMART" id="SM00355"/>
    </source>
</evidence>
<dbReference type="AlphaFoldDB" id="A0A6J3C7L8"/>
<feature type="domain" description="U1-type" evidence="3">
    <location>
        <begin position="253"/>
        <end position="287"/>
    </location>
</feature>
<dbReference type="OrthoDB" id="7493886at2759"/>
<proteinExistence type="predicted"/>
<evidence type="ECO:0000256" key="1">
    <source>
        <dbReference type="SAM" id="SignalP"/>
    </source>
</evidence>
<sequence length="497" mass="57343">MDNKTGTFFLMFFFFFSFSMAVGRHFYDHFQPASCIKDNTTTSTYKCAICNIVVPKMYWKLHNNSFKHRTCLEIADLALLRVKESLSLDLSTCRDEPSTYFCEPCCLSVATDQKFHHITSKTHADSMKHDELLCNLLKIYKDKNNVNEIDIKYNITIGSSESVRKNTTGQTAKKLIRLTETDVEVIDGNTNEDDNTDIELSILNKHIHEINDKYKSQGYIYILKNKYVHVAIDKELFHVNVRNLNGIKKFQEYNNWKCLLCNEWLKTKNDIVTHCQNEKHVRNISVPNYHCLRAFESLKDTQVHCIICNKQMPKDVMENHILSEEHKVAIDRSLIYKIDHLTSDIIVCQICNTAMFVGNFSSHEKGQRHLNNLNENEKLLGGKHDANLTANVSTGNQNPILATLPHYQMNLTSSPKVVECKVCHVNVPNNKTHITDHVNGRNHSANYDKMLSNNNMRFVDNGFYCSNCDVNISAKNELFHINGRNHQSNINNRRSNE</sequence>
<dbReference type="GeneID" id="113520921"/>
<gene>
    <name evidence="5" type="primary">LOC113520921</name>
</gene>
<dbReference type="SMART" id="SM00355">
    <property type="entry name" value="ZnF_C2H2"/>
    <property type="match status" value="5"/>
</dbReference>
<feature type="domain" description="C2H2-type" evidence="2">
    <location>
        <begin position="346"/>
        <end position="369"/>
    </location>
</feature>
<feature type="domain" description="C2H2-type" evidence="2">
    <location>
        <begin position="418"/>
        <end position="443"/>
    </location>
</feature>
<evidence type="ECO:0000313" key="4">
    <source>
        <dbReference type="Proteomes" id="UP001652740"/>
    </source>
</evidence>
<feature type="chain" id="PRO_5027085996" evidence="1">
    <location>
        <begin position="24"/>
        <end position="497"/>
    </location>
</feature>
<dbReference type="Proteomes" id="UP001652740">
    <property type="component" value="Unplaced"/>
</dbReference>
<dbReference type="SMART" id="SM00451">
    <property type="entry name" value="ZnF_U1"/>
    <property type="match status" value="5"/>
</dbReference>
<accession>A0A6J3C7L8</accession>
<protein>
    <submittedName>
        <fullName evidence="5">Uncharacterized protein LOC113520921 isoform X1</fullName>
    </submittedName>
</protein>
<dbReference type="GO" id="GO:0008270">
    <property type="term" value="F:zinc ion binding"/>
    <property type="evidence" value="ECO:0007669"/>
    <property type="project" value="InterPro"/>
</dbReference>
<keyword evidence="4" id="KW-1185">Reference proteome</keyword>
<feature type="domain" description="C2H2-type" evidence="2">
    <location>
        <begin position="45"/>
        <end position="68"/>
    </location>
</feature>
<reference evidence="5" key="1">
    <citation type="submission" date="2025-08" db="UniProtKB">
        <authorList>
            <consortium name="RefSeq"/>
        </authorList>
    </citation>
    <scope>IDENTIFICATION</scope>
    <source>
        <tissue evidence="5">Whole larvae</tissue>
    </source>
</reference>
<dbReference type="RefSeq" id="XP_031767810.1">
    <property type="nucleotide sequence ID" value="XM_031911950.2"/>
</dbReference>
<name>A0A6J3C7L8_GALME</name>
<dbReference type="GO" id="GO:0003676">
    <property type="term" value="F:nucleic acid binding"/>
    <property type="evidence" value="ECO:0007669"/>
    <property type="project" value="InterPro"/>
</dbReference>
<feature type="domain" description="U1-type" evidence="3">
    <location>
        <begin position="415"/>
        <end position="450"/>
    </location>
</feature>
<feature type="signal peptide" evidence="1">
    <location>
        <begin position="1"/>
        <end position="23"/>
    </location>
</feature>
<feature type="domain" description="C2H2-type" evidence="2">
    <location>
        <begin position="303"/>
        <end position="326"/>
    </location>
</feature>